<keyword evidence="2" id="KW-1185">Reference proteome</keyword>
<evidence type="ECO:0000313" key="2">
    <source>
        <dbReference type="Proteomes" id="UP001311232"/>
    </source>
</evidence>
<protein>
    <submittedName>
        <fullName evidence="1">Uncharacterized protein</fullName>
    </submittedName>
</protein>
<organism evidence="1 2">
    <name type="scientific">Crenichthys baileyi</name>
    <name type="common">White River springfish</name>
    <dbReference type="NCBI Taxonomy" id="28760"/>
    <lineage>
        <taxon>Eukaryota</taxon>
        <taxon>Metazoa</taxon>
        <taxon>Chordata</taxon>
        <taxon>Craniata</taxon>
        <taxon>Vertebrata</taxon>
        <taxon>Euteleostomi</taxon>
        <taxon>Actinopterygii</taxon>
        <taxon>Neopterygii</taxon>
        <taxon>Teleostei</taxon>
        <taxon>Neoteleostei</taxon>
        <taxon>Acanthomorphata</taxon>
        <taxon>Ovalentaria</taxon>
        <taxon>Atherinomorphae</taxon>
        <taxon>Cyprinodontiformes</taxon>
        <taxon>Goodeidae</taxon>
        <taxon>Crenichthys</taxon>
    </lineage>
</organism>
<accession>A0AAV9SL63</accession>
<name>A0AAV9SL63_9TELE</name>
<gene>
    <name evidence="1" type="ORF">CRENBAI_008379</name>
</gene>
<evidence type="ECO:0000313" key="1">
    <source>
        <dbReference type="EMBL" id="KAK5621377.1"/>
    </source>
</evidence>
<comment type="caution">
    <text evidence="1">The sequence shown here is derived from an EMBL/GenBank/DDBJ whole genome shotgun (WGS) entry which is preliminary data.</text>
</comment>
<dbReference type="Proteomes" id="UP001311232">
    <property type="component" value="Unassembled WGS sequence"/>
</dbReference>
<proteinExistence type="predicted"/>
<reference evidence="1 2" key="1">
    <citation type="submission" date="2021-06" db="EMBL/GenBank/DDBJ databases">
        <authorList>
            <person name="Palmer J.M."/>
        </authorList>
    </citation>
    <scope>NUCLEOTIDE SEQUENCE [LARGE SCALE GENOMIC DNA]</scope>
    <source>
        <strain evidence="1 2">MEX-2019</strain>
        <tissue evidence="1">Muscle</tissue>
    </source>
</reference>
<sequence length="163" mass="17954">MAKTEMMKITEPEVQMKGMMLKAAQKESLKKTQQTRELLLLLKWESLKLLLLQMPQRTGAAAGSSDALRRVDTGSAALWRHDAGSADDSRTLGEVVKARRRAEEGAAGGVDAGEARHRTRVLARWRKGDADILSVRLVVCAAWSSWWLDSLPDQSANRNLGAS</sequence>
<dbReference type="EMBL" id="JAHHUM010000307">
    <property type="protein sequence ID" value="KAK5621377.1"/>
    <property type="molecule type" value="Genomic_DNA"/>
</dbReference>
<dbReference type="AlphaFoldDB" id="A0AAV9SL63"/>